<dbReference type="AlphaFoldDB" id="A0A2P4ULX3"/>
<gene>
    <name evidence="1" type="ORF">BTM25_04380</name>
</gene>
<evidence type="ECO:0000313" key="2">
    <source>
        <dbReference type="Proteomes" id="UP000242367"/>
    </source>
</evidence>
<protein>
    <submittedName>
        <fullName evidence="1">Uncharacterized protein</fullName>
    </submittedName>
</protein>
<organism evidence="1 2">
    <name type="scientific">Actinomadura rubteroloni</name>
    <dbReference type="NCBI Taxonomy" id="1926885"/>
    <lineage>
        <taxon>Bacteria</taxon>
        <taxon>Bacillati</taxon>
        <taxon>Actinomycetota</taxon>
        <taxon>Actinomycetes</taxon>
        <taxon>Streptosporangiales</taxon>
        <taxon>Thermomonosporaceae</taxon>
        <taxon>Actinomadura</taxon>
    </lineage>
</organism>
<proteinExistence type="predicted"/>
<dbReference type="EMBL" id="MTBP01000001">
    <property type="protein sequence ID" value="POM26054.1"/>
    <property type="molecule type" value="Genomic_DNA"/>
</dbReference>
<sequence>MSAPERRDGVRRIDHREPLPGYREPVGRWLQPYVSRDGTWTCRLRRPLNHAQETAGLLYVVVAADRDGLAALMAHEDEKAARLNPA</sequence>
<evidence type="ECO:0000313" key="1">
    <source>
        <dbReference type="EMBL" id="POM26054.1"/>
    </source>
</evidence>
<dbReference type="Proteomes" id="UP000242367">
    <property type="component" value="Unassembled WGS sequence"/>
</dbReference>
<name>A0A2P4ULX3_9ACTN</name>
<dbReference type="RefSeq" id="WP_168211972.1">
    <property type="nucleotide sequence ID" value="NZ_MTBP01000001.1"/>
</dbReference>
<accession>A0A2P4ULX3</accession>
<keyword evidence="2" id="KW-1185">Reference proteome</keyword>
<comment type="caution">
    <text evidence="1">The sequence shown here is derived from an EMBL/GenBank/DDBJ whole genome shotgun (WGS) entry which is preliminary data.</text>
</comment>
<reference evidence="1 2" key="1">
    <citation type="journal article" date="2017" name="Chemistry">
        <title>Isolation, Biosynthesis and Chemical Modifications of Rubterolones A-F: Rare Tropolone Alkaloids from Actinomadura sp. 5-2.</title>
        <authorList>
            <person name="Guo H."/>
            <person name="Benndorf R."/>
            <person name="Leichnitz D."/>
            <person name="Klassen J.L."/>
            <person name="Vollmers J."/>
            <person name="Gorls H."/>
            <person name="Steinacker M."/>
            <person name="Weigel C."/>
            <person name="Dahse H.M."/>
            <person name="Kaster A.K."/>
            <person name="de Beer Z.W."/>
            <person name="Poulsen M."/>
            <person name="Beemelmanns C."/>
        </authorList>
    </citation>
    <scope>NUCLEOTIDE SEQUENCE [LARGE SCALE GENOMIC DNA]</scope>
    <source>
        <strain evidence="1 2">5-2</strain>
    </source>
</reference>